<evidence type="ECO:0000313" key="2">
    <source>
        <dbReference type="Proteomes" id="UP000886814"/>
    </source>
</evidence>
<dbReference type="Proteomes" id="UP000886814">
    <property type="component" value="Unassembled WGS sequence"/>
</dbReference>
<reference evidence="1" key="1">
    <citation type="journal article" date="2021" name="PeerJ">
        <title>Extensive microbial diversity within the chicken gut microbiome revealed by metagenomics and culture.</title>
        <authorList>
            <person name="Gilroy R."/>
            <person name="Ravi A."/>
            <person name="Getino M."/>
            <person name="Pursley I."/>
            <person name="Horton D.L."/>
            <person name="Alikhan N.F."/>
            <person name="Baker D."/>
            <person name="Gharbi K."/>
            <person name="Hall N."/>
            <person name="Watson M."/>
            <person name="Adriaenssens E.M."/>
            <person name="Foster-Nyarko E."/>
            <person name="Jarju S."/>
            <person name="Secka A."/>
            <person name="Antonio M."/>
            <person name="Oren A."/>
            <person name="Chaudhuri R.R."/>
            <person name="La Ragione R."/>
            <person name="Hildebrand F."/>
            <person name="Pallen M.J."/>
        </authorList>
    </citation>
    <scope>NUCLEOTIDE SEQUENCE</scope>
    <source>
        <strain evidence="1">CHK195-9823</strain>
    </source>
</reference>
<sequence>MEQSVREYVTEKVKDLISAPSCCAQAKAAGENWLKAAGTDQEAEQTKNLIAELEMDIMPLDGLIAFAGSEAGAKVFGPEKAKEVEAHGKELKEAGKKYCDCPACAAAEAILEKKEQML</sequence>
<name>A0A9D1TFR7_9FIRM</name>
<protein>
    <submittedName>
        <fullName evidence="1">Molecular chaperone Hsp90</fullName>
    </submittedName>
</protein>
<accession>A0A9D1TFR7</accession>
<organism evidence="1 2">
    <name type="scientific">Candidatus Blautia stercorigallinarum</name>
    <dbReference type="NCBI Taxonomy" id="2838501"/>
    <lineage>
        <taxon>Bacteria</taxon>
        <taxon>Bacillati</taxon>
        <taxon>Bacillota</taxon>
        <taxon>Clostridia</taxon>
        <taxon>Lachnospirales</taxon>
        <taxon>Lachnospiraceae</taxon>
        <taxon>Blautia</taxon>
    </lineage>
</organism>
<evidence type="ECO:0000313" key="1">
    <source>
        <dbReference type="EMBL" id="HIV38296.1"/>
    </source>
</evidence>
<proteinExistence type="predicted"/>
<gene>
    <name evidence="1" type="ORF">H9747_04755</name>
</gene>
<reference evidence="1" key="2">
    <citation type="submission" date="2021-04" db="EMBL/GenBank/DDBJ databases">
        <authorList>
            <person name="Gilroy R."/>
        </authorList>
    </citation>
    <scope>NUCLEOTIDE SEQUENCE</scope>
    <source>
        <strain evidence="1">CHK195-9823</strain>
    </source>
</reference>
<dbReference type="EMBL" id="DXIQ01000027">
    <property type="protein sequence ID" value="HIV38296.1"/>
    <property type="molecule type" value="Genomic_DNA"/>
</dbReference>
<dbReference type="AlphaFoldDB" id="A0A9D1TFR7"/>
<comment type="caution">
    <text evidence="1">The sequence shown here is derived from an EMBL/GenBank/DDBJ whole genome shotgun (WGS) entry which is preliminary data.</text>
</comment>